<sequence>MSESSEARRKRLKAMLASAQDGEGEGGGGSSGGGLANPLADEGGPSTSSGPFTFFSDPMGAMERSRSAQQQRREAFQGPPRGFPQQGQLPMQQQQYQQQMGQQQQQFGGGRGRGGGRQNFGGGRGGGRGRGGRGGGNSSGGGGIEAFFNPSMLENPWEALERRLLGGVGNGSAAQQRQQQHKRHWGPEGGGEGEGRAAAEGALDRPWH</sequence>
<dbReference type="InterPro" id="IPR028265">
    <property type="entry name" value="TTDN1/SICKLE"/>
</dbReference>
<evidence type="ECO:0000313" key="2">
    <source>
        <dbReference type="EMBL" id="PRW57161.1"/>
    </source>
</evidence>
<feature type="compositionally biased region" description="Basic and acidic residues" evidence="1">
    <location>
        <begin position="193"/>
        <end position="208"/>
    </location>
</feature>
<keyword evidence="3" id="KW-1185">Reference proteome</keyword>
<feature type="compositionally biased region" description="Gly residues" evidence="1">
    <location>
        <begin position="107"/>
        <end position="144"/>
    </location>
</feature>
<accession>A0A2P6TSW4</accession>
<feature type="compositionally biased region" description="Low complexity" evidence="1">
    <location>
        <begin position="76"/>
        <end position="106"/>
    </location>
</feature>
<dbReference type="GO" id="GO:0035196">
    <property type="term" value="P:miRNA processing"/>
    <property type="evidence" value="ECO:0007669"/>
    <property type="project" value="InterPro"/>
</dbReference>
<evidence type="ECO:0000313" key="3">
    <source>
        <dbReference type="Proteomes" id="UP000239899"/>
    </source>
</evidence>
<proteinExistence type="predicted"/>
<feature type="compositionally biased region" description="Gly residues" evidence="1">
    <location>
        <begin position="25"/>
        <end position="35"/>
    </location>
</feature>
<protein>
    <submittedName>
        <fullName evidence="2">Hydroxyproline-rich glyco family isoform 2</fullName>
    </submittedName>
</protein>
<dbReference type="EMBL" id="LHPG02000007">
    <property type="protein sequence ID" value="PRW57161.1"/>
    <property type="molecule type" value="Genomic_DNA"/>
</dbReference>
<feature type="region of interest" description="Disordered" evidence="1">
    <location>
        <begin position="1"/>
        <end position="147"/>
    </location>
</feature>
<dbReference type="OrthoDB" id="10650653at2759"/>
<organism evidence="2 3">
    <name type="scientific">Chlorella sorokiniana</name>
    <name type="common">Freshwater green alga</name>
    <dbReference type="NCBI Taxonomy" id="3076"/>
    <lineage>
        <taxon>Eukaryota</taxon>
        <taxon>Viridiplantae</taxon>
        <taxon>Chlorophyta</taxon>
        <taxon>core chlorophytes</taxon>
        <taxon>Trebouxiophyceae</taxon>
        <taxon>Chlorellales</taxon>
        <taxon>Chlorellaceae</taxon>
        <taxon>Chlorella clade</taxon>
        <taxon>Chlorella</taxon>
    </lineage>
</organism>
<reference evidence="2 3" key="1">
    <citation type="journal article" date="2018" name="Plant J.">
        <title>Genome sequences of Chlorella sorokiniana UTEX 1602 and Micractinium conductrix SAG 241.80: implications to maltose excretion by a green alga.</title>
        <authorList>
            <person name="Arriola M.B."/>
            <person name="Velmurugan N."/>
            <person name="Zhang Y."/>
            <person name="Plunkett M.H."/>
            <person name="Hondzo H."/>
            <person name="Barney B.M."/>
        </authorList>
    </citation>
    <scope>NUCLEOTIDE SEQUENCE [LARGE SCALE GENOMIC DNA]</scope>
    <source>
        <strain evidence="3">UTEX 1602</strain>
    </source>
</reference>
<dbReference type="PANTHER" id="PTHR36054">
    <property type="entry name" value="PROTEIN SICKLE"/>
    <property type="match status" value="1"/>
</dbReference>
<comment type="caution">
    <text evidence="2">The sequence shown here is derived from an EMBL/GenBank/DDBJ whole genome shotgun (WGS) entry which is preliminary data.</text>
</comment>
<dbReference type="Proteomes" id="UP000239899">
    <property type="component" value="Unassembled WGS sequence"/>
</dbReference>
<name>A0A2P6TSW4_CHLSO</name>
<dbReference type="PANTHER" id="PTHR36054:SF2">
    <property type="entry name" value="PROTEIN SICKLE"/>
    <property type="match status" value="1"/>
</dbReference>
<feature type="region of interest" description="Disordered" evidence="1">
    <location>
        <begin position="164"/>
        <end position="208"/>
    </location>
</feature>
<dbReference type="STRING" id="3076.A0A2P6TSW4"/>
<feature type="compositionally biased region" description="Basic and acidic residues" evidence="1">
    <location>
        <begin position="63"/>
        <end position="75"/>
    </location>
</feature>
<gene>
    <name evidence="2" type="ORF">C2E21_3967</name>
</gene>
<evidence type="ECO:0000256" key="1">
    <source>
        <dbReference type="SAM" id="MobiDB-lite"/>
    </source>
</evidence>
<dbReference type="GO" id="GO:0000398">
    <property type="term" value="P:mRNA splicing, via spliceosome"/>
    <property type="evidence" value="ECO:0007669"/>
    <property type="project" value="InterPro"/>
</dbReference>
<dbReference type="Pfam" id="PF15502">
    <property type="entry name" value="MPLKIP"/>
    <property type="match status" value="1"/>
</dbReference>
<dbReference type="AlphaFoldDB" id="A0A2P6TSW4"/>
<dbReference type="InterPro" id="IPR039292">
    <property type="entry name" value="SICKLE"/>
</dbReference>
<feature type="compositionally biased region" description="Low complexity" evidence="1">
    <location>
        <begin position="43"/>
        <end position="56"/>
    </location>
</feature>